<organism evidence="2">
    <name type="scientific">Oryza punctata</name>
    <name type="common">Red rice</name>
    <dbReference type="NCBI Taxonomy" id="4537"/>
    <lineage>
        <taxon>Eukaryota</taxon>
        <taxon>Viridiplantae</taxon>
        <taxon>Streptophyta</taxon>
        <taxon>Embryophyta</taxon>
        <taxon>Tracheophyta</taxon>
        <taxon>Spermatophyta</taxon>
        <taxon>Magnoliopsida</taxon>
        <taxon>Liliopsida</taxon>
        <taxon>Poales</taxon>
        <taxon>Poaceae</taxon>
        <taxon>BOP clade</taxon>
        <taxon>Oryzoideae</taxon>
        <taxon>Oryzeae</taxon>
        <taxon>Oryzinae</taxon>
        <taxon>Oryza</taxon>
    </lineage>
</organism>
<feature type="region of interest" description="Disordered" evidence="1">
    <location>
        <begin position="67"/>
        <end position="96"/>
    </location>
</feature>
<reference evidence="2" key="1">
    <citation type="submission" date="2015-04" db="UniProtKB">
        <authorList>
            <consortium name="EnsemblPlants"/>
        </authorList>
    </citation>
    <scope>IDENTIFICATION</scope>
</reference>
<keyword evidence="3" id="KW-1185">Reference proteome</keyword>
<proteinExistence type="predicted"/>
<name>A0A0E0LAM2_ORYPU</name>
<evidence type="ECO:0000256" key="1">
    <source>
        <dbReference type="SAM" id="MobiDB-lite"/>
    </source>
</evidence>
<evidence type="ECO:0000313" key="2">
    <source>
        <dbReference type="EnsemblPlants" id="OPUNC06G11040.1"/>
    </source>
</evidence>
<dbReference type="Gramene" id="OPUNC06G11040.1">
    <property type="protein sequence ID" value="OPUNC06G11040.1"/>
    <property type="gene ID" value="OPUNC06G11040"/>
</dbReference>
<evidence type="ECO:0000313" key="3">
    <source>
        <dbReference type="Proteomes" id="UP000026962"/>
    </source>
</evidence>
<dbReference type="EnsemblPlants" id="OPUNC06G11040.1">
    <property type="protein sequence ID" value="OPUNC06G11040.1"/>
    <property type="gene ID" value="OPUNC06G11040"/>
</dbReference>
<dbReference type="AlphaFoldDB" id="A0A0E0LAM2"/>
<protein>
    <recommendedName>
        <fullName evidence="4">DUF834 domain-containing protein</fullName>
    </recommendedName>
</protein>
<dbReference type="HOGENOM" id="CLU_2363382_0_0_1"/>
<accession>A0A0E0LAM2</accession>
<reference evidence="2" key="2">
    <citation type="submission" date="2018-05" db="EMBL/GenBank/DDBJ databases">
        <title>OpunRS2 (Oryza punctata Reference Sequence Version 2).</title>
        <authorList>
            <person name="Zhang J."/>
            <person name="Kudrna D."/>
            <person name="Lee S."/>
            <person name="Talag J."/>
            <person name="Welchert J."/>
            <person name="Wing R.A."/>
        </authorList>
    </citation>
    <scope>NUCLEOTIDE SEQUENCE [LARGE SCALE GENOMIC DNA]</scope>
</reference>
<sequence>MGVGGGLDRGRGCIAGLKRMVLGGGGLAVGGESTLEVVVDGGGSDSRELPETGKMVGWGHLHRWLGKREGGGEASSKPVEAEETMSQGLSQARVVR</sequence>
<evidence type="ECO:0008006" key="4">
    <source>
        <dbReference type="Google" id="ProtNLM"/>
    </source>
</evidence>
<dbReference type="Proteomes" id="UP000026962">
    <property type="component" value="Chromosome 6"/>
</dbReference>